<evidence type="ECO:0000256" key="2">
    <source>
        <dbReference type="SAM" id="Coils"/>
    </source>
</evidence>
<dbReference type="InterPro" id="IPR036869">
    <property type="entry name" value="J_dom_sf"/>
</dbReference>
<dbReference type="Proteomes" id="UP000017590">
    <property type="component" value="Chromosome"/>
</dbReference>
<evidence type="ECO:0000256" key="1">
    <source>
        <dbReference type="ARBA" id="ARBA00022705"/>
    </source>
</evidence>
<dbReference type="EMBL" id="CP006763">
    <property type="protein sequence ID" value="AGY77757.1"/>
    <property type="molecule type" value="Genomic_DNA"/>
</dbReference>
<dbReference type="InterPro" id="IPR001623">
    <property type="entry name" value="DnaJ_domain"/>
</dbReference>
<dbReference type="SUPFAM" id="SSF46565">
    <property type="entry name" value="Chaperone J-domain"/>
    <property type="match status" value="1"/>
</dbReference>
<name>A0ABN4BJ25_9CLOT</name>
<evidence type="ECO:0000313" key="4">
    <source>
        <dbReference type="Proteomes" id="UP000017590"/>
    </source>
</evidence>
<keyword evidence="1" id="KW-0235">DNA replication</keyword>
<evidence type="ECO:0000313" key="3">
    <source>
        <dbReference type="EMBL" id="AGY77757.1"/>
    </source>
</evidence>
<organism evidence="3 4">
    <name type="scientific">Clostridium autoethanogenum DSM 10061</name>
    <dbReference type="NCBI Taxonomy" id="1341692"/>
    <lineage>
        <taxon>Bacteria</taxon>
        <taxon>Bacillati</taxon>
        <taxon>Bacillota</taxon>
        <taxon>Clostridia</taxon>
        <taxon>Eubacteriales</taxon>
        <taxon>Clostridiaceae</taxon>
        <taxon>Clostridium</taxon>
    </lineage>
</organism>
<keyword evidence="2" id="KW-0175">Coiled coil</keyword>
<gene>
    <name evidence="3" type="ORF">CAETHG_3554</name>
</gene>
<keyword evidence="4" id="KW-1185">Reference proteome</keyword>
<reference evidence="4" key="1">
    <citation type="journal article" date="2014" name="Biotechnol. Biofuels">
        <title>Comparison of single-molecule sequencing and hybrid approaches for finishing the genome of Clostridium autoethanogenum and analysis of CRISPR systems in industrial relevant Clostridia.</title>
        <authorList>
            <person name="Brown S.D."/>
            <person name="Nagaraju S."/>
            <person name="Utturkar S."/>
            <person name="De Tissera S."/>
            <person name="Segovia S."/>
            <person name="Mitchell W."/>
            <person name="Land M.L."/>
            <person name="Dassanayake A."/>
            <person name="Kopke M."/>
        </authorList>
    </citation>
    <scope>NUCLEOTIDE SEQUENCE [LARGE SCALE GENOMIC DNA]</scope>
    <source>
        <strain evidence="4">DSM 10061</strain>
    </source>
</reference>
<sequence>MEENSVGFNIEYERKKKLLKSLIEQLSKLIEEKDFLLNVKKVNIETKYMCSIGRYEMERMNLNFEIRALKKEISLRQSALNRGEVVSEEYIQQVMKEELRVWHEKVNAFSKQIKDAEIFMKLPKLSDEESKRFKSLYRKLIKLLHPDIHKCDERDKLLWQRVCEAYKNGDLEELENLMYLVEDKNMNDLLYKQDESIEDKIEKLKDLIFKCLDKIDKIKKMFPFTIEKEISNDQWVKGKIDEIQINIQFLKTYRERLKVVLSEFK</sequence>
<dbReference type="RefSeq" id="WP_023163229.1">
    <property type="nucleotide sequence ID" value="NC_022592.1"/>
</dbReference>
<proteinExistence type="predicted"/>
<dbReference type="CDD" id="cd06257">
    <property type="entry name" value="DnaJ"/>
    <property type="match status" value="1"/>
</dbReference>
<accession>A0ABN4BJ25</accession>
<feature type="coiled-coil region" evidence="2">
    <location>
        <begin position="9"/>
        <end position="72"/>
    </location>
</feature>
<protein>
    <submittedName>
        <fullName evidence="3">J domain-containing protein</fullName>
    </submittedName>
</protein>